<protein>
    <submittedName>
        <fullName evidence="1">Uncharacterized protein</fullName>
    </submittedName>
</protein>
<proteinExistence type="predicted"/>
<gene>
    <name evidence="1" type="ORF">MANES_01G038700v8</name>
</gene>
<dbReference type="EMBL" id="CM004387">
    <property type="protein sequence ID" value="KAG8661784.1"/>
    <property type="molecule type" value="Genomic_DNA"/>
</dbReference>
<name>A0ACB7IC25_MANES</name>
<accession>A0ACB7IC25</accession>
<sequence length="406" mass="45748">MALSISTSTSYFNCVSSSNLPSSSSSPFKPFKFPPFWPWQKVKMGPLTVSPMGFGTWAWGNQLLWGYKESMDTDLQQTFNLAVENGINLFDTADSYGTGRLNGQSEKLLGKFIREFPGNRLQDDIVIATKFAAYPWRLTPGQFVKACRASLERLQLEQIGIGQLHWSTANYAPPQELALWDGLVAMYEKGLVRAVGVSNYGPKQLVKIHDYLKARGVPLCSAQVQFSLLSMGKDQMEIRNICNSLGIRLIAYSPLGLGMLTGKYSSSKLPLGPRYMDYQVFTFIFNKRRRQVKYDIFHWLSTLSRNICCLLFFRALLFRQILPGLEPLLSSLREIAQKRNKTLPQVAINWCICNGTIPIPGIKTVKQVEENLGALGWQLSSDELLQLESAASESPQKMIQNIFQTR</sequence>
<organism evidence="1 2">
    <name type="scientific">Manihot esculenta</name>
    <name type="common">Cassava</name>
    <name type="synonym">Jatropha manihot</name>
    <dbReference type="NCBI Taxonomy" id="3983"/>
    <lineage>
        <taxon>Eukaryota</taxon>
        <taxon>Viridiplantae</taxon>
        <taxon>Streptophyta</taxon>
        <taxon>Embryophyta</taxon>
        <taxon>Tracheophyta</taxon>
        <taxon>Spermatophyta</taxon>
        <taxon>Magnoliopsida</taxon>
        <taxon>eudicotyledons</taxon>
        <taxon>Gunneridae</taxon>
        <taxon>Pentapetalae</taxon>
        <taxon>rosids</taxon>
        <taxon>fabids</taxon>
        <taxon>Malpighiales</taxon>
        <taxon>Euphorbiaceae</taxon>
        <taxon>Crotonoideae</taxon>
        <taxon>Manihoteae</taxon>
        <taxon>Manihot</taxon>
    </lineage>
</organism>
<comment type="caution">
    <text evidence="1">The sequence shown here is derived from an EMBL/GenBank/DDBJ whole genome shotgun (WGS) entry which is preliminary data.</text>
</comment>
<keyword evidence="2" id="KW-1185">Reference proteome</keyword>
<dbReference type="Proteomes" id="UP000091857">
    <property type="component" value="Chromosome 1"/>
</dbReference>
<evidence type="ECO:0000313" key="1">
    <source>
        <dbReference type="EMBL" id="KAG8661784.1"/>
    </source>
</evidence>
<reference evidence="2" key="1">
    <citation type="journal article" date="2016" name="Nat. Biotechnol.">
        <title>Sequencing wild and cultivated cassava and related species reveals extensive interspecific hybridization and genetic diversity.</title>
        <authorList>
            <person name="Bredeson J.V."/>
            <person name="Lyons J.B."/>
            <person name="Prochnik S.E."/>
            <person name="Wu G.A."/>
            <person name="Ha C.M."/>
            <person name="Edsinger-Gonzales E."/>
            <person name="Grimwood J."/>
            <person name="Schmutz J."/>
            <person name="Rabbi I.Y."/>
            <person name="Egesi C."/>
            <person name="Nauluvula P."/>
            <person name="Lebot V."/>
            <person name="Ndunguru J."/>
            <person name="Mkamilo G."/>
            <person name="Bart R.S."/>
            <person name="Setter T.L."/>
            <person name="Gleadow R.M."/>
            <person name="Kulakow P."/>
            <person name="Ferguson M.E."/>
            <person name="Rounsley S."/>
            <person name="Rokhsar D.S."/>
        </authorList>
    </citation>
    <scope>NUCLEOTIDE SEQUENCE [LARGE SCALE GENOMIC DNA]</scope>
    <source>
        <strain evidence="2">cv. AM560-2</strain>
    </source>
</reference>
<evidence type="ECO:0000313" key="2">
    <source>
        <dbReference type="Proteomes" id="UP000091857"/>
    </source>
</evidence>